<dbReference type="EMBL" id="CAFBMR010000048">
    <property type="protein sequence ID" value="CAB4917402.1"/>
    <property type="molecule type" value="Genomic_DNA"/>
</dbReference>
<dbReference type="Pfam" id="PF04480">
    <property type="entry name" value="DUF559"/>
    <property type="match status" value="1"/>
</dbReference>
<dbReference type="InterPro" id="IPR007569">
    <property type="entry name" value="DUF559"/>
</dbReference>
<name>A0A6J7HCN4_9ZZZZ</name>
<evidence type="ECO:0000259" key="1">
    <source>
        <dbReference type="Pfam" id="PF04480"/>
    </source>
</evidence>
<reference evidence="2" key="1">
    <citation type="submission" date="2020-05" db="EMBL/GenBank/DDBJ databases">
        <authorList>
            <person name="Chiriac C."/>
            <person name="Salcher M."/>
            <person name="Ghai R."/>
            <person name="Kavagutti S V."/>
        </authorList>
    </citation>
    <scope>NUCLEOTIDE SEQUENCE</scope>
</reference>
<organism evidence="2">
    <name type="scientific">freshwater metagenome</name>
    <dbReference type="NCBI Taxonomy" id="449393"/>
    <lineage>
        <taxon>unclassified sequences</taxon>
        <taxon>metagenomes</taxon>
        <taxon>ecological metagenomes</taxon>
    </lineage>
</organism>
<accession>A0A6J7HCN4</accession>
<proteinExistence type="predicted"/>
<protein>
    <submittedName>
        <fullName evidence="2">Unannotated protein</fullName>
    </submittedName>
</protein>
<feature type="domain" description="DUF559" evidence="1">
    <location>
        <begin position="268"/>
        <end position="333"/>
    </location>
</feature>
<gene>
    <name evidence="2" type="ORF">UFOPK3610_01206</name>
</gene>
<sequence length="340" mass="37359">MAFGLSVFSTRDAESVGVSRSRLSQAIAAGRIQRLRPDSYIASQCTDQGLTRFMRIQEFAQEIEPLELVVAAGNETAAAIWGLPSPQLVAHEVDPPHVTVLVSHAKGLKFGRRPGVRVRRIFQLPSHHVVSGPSGESVTCPLRTGIDLARGFSPERALIPLSAALRLVIAHRVTGRVSPLHEFDSGEVTEMVRDSRLRDCALAELAARISDLPGSRGIRAVAAALRIVEPLVESPLEALSWGKISLSVLPSPIPQAWIRSDAGRYARVDFLWDEERVIGEADGLSKYSTIEVLRAEKMRQEELEARGFAVVRWTAAEMSASPEHTIERISRALSRRRHLP</sequence>
<evidence type="ECO:0000313" key="2">
    <source>
        <dbReference type="EMBL" id="CAB4917402.1"/>
    </source>
</evidence>
<dbReference type="AlphaFoldDB" id="A0A6J7HCN4"/>